<keyword evidence="6" id="KW-0539">Nucleus</keyword>
<evidence type="ECO:0000256" key="1">
    <source>
        <dbReference type="ARBA" id="ARBA00004123"/>
    </source>
</evidence>
<dbReference type="GO" id="GO:0140664">
    <property type="term" value="F:ATP-dependent DNA damage sensor activity"/>
    <property type="evidence" value="ECO:0007669"/>
    <property type="project" value="InterPro"/>
</dbReference>
<dbReference type="GO" id="GO:0000400">
    <property type="term" value="F:four-way junction DNA binding"/>
    <property type="evidence" value="ECO:0007669"/>
    <property type="project" value="TreeGrafter"/>
</dbReference>
<keyword evidence="4" id="KW-0067">ATP-binding</keyword>
<dbReference type="InterPro" id="IPR013632">
    <property type="entry name" value="Rad51_C"/>
</dbReference>
<gene>
    <name evidence="9" type="primary">RAD51C</name>
    <name evidence="9" type="ORF">TNIN_473071</name>
</gene>
<dbReference type="PANTHER" id="PTHR46239">
    <property type="entry name" value="DNA REPAIR PROTEIN RAD51 HOMOLOG 3 RAD51C"/>
    <property type="match status" value="1"/>
</dbReference>
<dbReference type="InterPro" id="IPR052093">
    <property type="entry name" value="HR_Repair_Mediator"/>
</dbReference>
<dbReference type="PROSITE" id="PS50162">
    <property type="entry name" value="RECA_2"/>
    <property type="match status" value="1"/>
</dbReference>
<feature type="domain" description="RecA family profile 1" evidence="8">
    <location>
        <begin position="80"/>
        <end position="264"/>
    </location>
</feature>
<dbReference type="Pfam" id="PF08423">
    <property type="entry name" value="Rad51"/>
    <property type="match status" value="1"/>
</dbReference>
<evidence type="ECO:0000256" key="2">
    <source>
        <dbReference type="ARBA" id="ARBA00022741"/>
    </source>
</evidence>
<name>A0A8X6WT11_9ARAC</name>
<dbReference type="AlphaFoldDB" id="A0A8X6WT11"/>
<dbReference type="SUPFAM" id="SSF52540">
    <property type="entry name" value="P-loop containing nucleoside triphosphate hydrolases"/>
    <property type="match status" value="1"/>
</dbReference>
<dbReference type="InterPro" id="IPR001888">
    <property type="entry name" value="Transposase_1"/>
</dbReference>
<protein>
    <recommendedName>
        <fullName evidence="7">DNA repair protein RAD51 homolog 3</fullName>
    </recommendedName>
</protein>
<dbReference type="InterPro" id="IPR027417">
    <property type="entry name" value="P-loop_NTPase"/>
</dbReference>
<dbReference type="Gene3D" id="3.40.50.300">
    <property type="entry name" value="P-loop containing nucleotide triphosphate hydrolases"/>
    <property type="match status" value="1"/>
</dbReference>
<dbReference type="GO" id="GO:0033063">
    <property type="term" value="C:Rad51B-Rad51C-Rad51D-XRCC2 complex"/>
    <property type="evidence" value="ECO:0007669"/>
    <property type="project" value="TreeGrafter"/>
</dbReference>
<comment type="caution">
    <text evidence="9">The sequence shown here is derived from an EMBL/GenBank/DDBJ whole genome shotgun (WGS) entry which is preliminary data.</text>
</comment>
<accession>A0A8X6WT11</accession>
<reference evidence="9" key="1">
    <citation type="submission" date="2020-08" db="EMBL/GenBank/DDBJ databases">
        <title>Multicomponent nature underlies the extraordinary mechanical properties of spider dragline silk.</title>
        <authorList>
            <person name="Kono N."/>
            <person name="Nakamura H."/>
            <person name="Mori M."/>
            <person name="Yoshida Y."/>
            <person name="Ohtoshi R."/>
            <person name="Malay A.D."/>
            <person name="Moran D.A.P."/>
            <person name="Tomita M."/>
            <person name="Numata K."/>
            <person name="Arakawa K."/>
        </authorList>
    </citation>
    <scope>NUCLEOTIDE SEQUENCE</scope>
</reference>
<dbReference type="GO" id="GO:0007131">
    <property type="term" value="P:reciprocal meiotic recombination"/>
    <property type="evidence" value="ECO:0007669"/>
    <property type="project" value="TreeGrafter"/>
</dbReference>
<comment type="subcellular location">
    <subcellularLocation>
        <location evidence="1">Nucleus</location>
    </subcellularLocation>
</comment>
<proteinExistence type="predicted"/>
<evidence type="ECO:0000259" key="8">
    <source>
        <dbReference type="PROSITE" id="PS50162"/>
    </source>
</evidence>
<evidence type="ECO:0000256" key="5">
    <source>
        <dbReference type="ARBA" id="ARBA00023204"/>
    </source>
</evidence>
<evidence type="ECO:0000313" key="9">
    <source>
        <dbReference type="EMBL" id="GFY40927.1"/>
    </source>
</evidence>
<dbReference type="GO" id="GO:0000707">
    <property type="term" value="P:meiotic DNA recombinase assembly"/>
    <property type="evidence" value="ECO:0007669"/>
    <property type="project" value="TreeGrafter"/>
</dbReference>
<evidence type="ECO:0000256" key="4">
    <source>
        <dbReference type="ARBA" id="ARBA00022840"/>
    </source>
</evidence>
<keyword evidence="2" id="KW-0547">Nucleotide-binding</keyword>
<sequence>MTRDLTTFPISQNARFKLLSSGFFIKEDLNGFTPNELATETGLTVEEALDVLEIVFPASSNSESDILSCSALDILQDEKSRSSITTFCKSFDSILNGGIPPMKITELCGCPGAGKTQMCLQLCVSVQIPKSLGGIDGEAFFIDTEGSFVAQRLVQIANGCINECKANSQDSDVKDFTIDKVLKGIYYYHCKSYTEVIAQVNLLHQFLEEHKKVALIVIDSIAFHFRYGFDGSYSLRARLLNGIVQSLVKVANDHKVAVVLTNQMTTKIHEDGSSNLIPALGESWGHACAIRCILSWDEEKRQAHLFKSPSMAEGKANYTITKDGWQQDSDQLLSRIIVIDEFWARVYEPELKRQSTEWEHAGSPKRQKVHQNPSPVKLMVIKAYDVRGFIVCRFVPHGRTVTAQYYRDFLVQRGVRDKCPDLVDSAIILHDNVRPHKAEREHKATPRLGMGRIGAPTILSRHFSL</sequence>
<evidence type="ECO:0000256" key="6">
    <source>
        <dbReference type="ARBA" id="ARBA00023242"/>
    </source>
</evidence>
<dbReference type="InterPro" id="IPR003593">
    <property type="entry name" value="AAA+_ATPase"/>
</dbReference>
<keyword evidence="3" id="KW-0227">DNA damage</keyword>
<dbReference type="GO" id="GO:0008821">
    <property type="term" value="F:crossover junction DNA endonuclease activity"/>
    <property type="evidence" value="ECO:0007669"/>
    <property type="project" value="TreeGrafter"/>
</dbReference>
<organism evidence="9 10">
    <name type="scientific">Trichonephila inaurata madagascariensis</name>
    <dbReference type="NCBI Taxonomy" id="2747483"/>
    <lineage>
        <taxon>Eukaryota</taxon>
        <taxon>Metazoa</taxon>
        <taxon>Ecdysozoa</taxon>
        <taxon>Arthropoda</taxon>
        <taxon>Chelicerata</taxon>
        <taxon>Arachnida</taxon>
        <taxon>Araneae</taxon>
        <taxon>Araneomorphae</taxon>
        <taxon>Entelegynae</taxon>
        <taxon>Araneoidea</taxon>
        <taxon>Nephilidae</taxon>
        <taxon>Trichonephila</taxon>
        <taxon>Trichonephila inaurata</taxon>
    </lineage>
</organism>
<keyword evidence="5" id="KW-0234">DNA repair</keyword>
<dbReference type="PANTHER" id="PTHR46239:SF1">
    <property type="entry name" value="DNA REPAIR PROTEIN RAD51 HOMOLOG 3"/>
    <property type="match status" value="1"/>
</dbReference>
<dbReference type="Proteomes" id="UP000886998">
    <property type="component" value="Unassembled WGS sequence"/>
</dbReference>
<dbReference type="FunFam" id="3.40.50.300:FF:002382">
    <property type="entry name" value="DNA repair protein RAD51C, putative"/>
    <property type="match status" value="1"/>
</dbReference>
<dbReference type="EMBL" id="BMAV01002206">
    <property type="protein sequence ID" value="GFY40927.1"/>
    <property type="molecule type" value="Genomic_DNA"/>
</dbReference>
<dbReference type="CDD" id="cd19492">
    <property type="entry name" value="Rad51C"/>
    <property type="match status" value="1"/>
</dbReference>
<dbReference type="GO" id="GO:0005524">
    <property type="term" value="F:ATP binding"/>
    <property type="evidence" value="ECO:0007669"/>
    <property type="project" value="UniProtKB-KW"/>
</dbReference>
<evidence type="ECO:0000313" key="10">
    <source>
        <dbReference type="Proteomes" id="UP000886998"/>
    </source>
</evidence>
<dbReference type="GO" id="GO:0033065">
    <property type="term" value="C:Rad51C-XRCC3 complex"/>
    <property type="evidence" value="ECO:0007669"/>
    <property type="project" value="TreeGrafter"/>
</dbReference>
<dbReference type="SMART" id="SM00382">
    <property type="entry name" value="AAA"/>
    <property type="match status" value="1"/>
</dbReference>
<keyword evidence="10" id="KW-1185">Reference proteome</keyword>
<dbReference type="GO" id="GO:0005657">
    <property type="term" value="C:replication fork"/>
    <property type="evidence" value="ECO:0007669"/>
    <property type="project" value="TreeGrafter"/>
</dbReference>
<dbReference type="InterPro" id="IPR020588">
    <property type="entry name" value="RecA_ATP-bd"/>
</dbReference>
<dbReference type="Pfam" id="PF01359">
    <property type="entry name" value="Transposase_1"/>
    <property type="match status" value="1"/>
</dbReference>
<evidence type="ECO:0000256" key="7">
    <source>
        <dbReference type="ARBA" id="ARBA00040674"/>
    </source>
</evidence>
<evidence type="ECO:0000256" key="3">
    <source>
        <dbReference type="ARBA" id="ARBA00022763"/>
    </source>
</evidence>
<dbReference type="OrthoDB" id="5957327at2759"/>